<evidence type="ECO:0000256" key="5">
    <source>
        <dbReference type="ARBA" id="ARBA00022723"/>
    </source>
</evidence>
<evidence type="ECO:0000313" key="14">
    <source>
        <dbReference type="Proteomes" id="UP000008144"/>
    </source>
</evidence>
<keyword evidence="4" id="KW-0812">Transmembrane</keyword>
<evidence type="ECO:0000256" key="8">
    <source>
        <dbReference type="ARBA" id="ARBA00022833"/>
    </source>
</evidence>
<evidence type="ECO:0000256" key="11">
    <source>
        <dbReference type="SAM" id="MobiDB-lite"/>
    </source>
</evidence>
<dbReference type="OrthoDB" id="264354at2759"/>
<dbReference type="GO" id="GO:0006955">
    <property type="term" value="P:immune response"/>
    <property type="evidence" value="ECO:0000318"/>
    <property type="project" value="GO_Central"/>
</dbReference>
<dbReference type="GO" id="GO:0008270">
    <property type="term" value="F:zinc ion binding"/>
    <property type="evidence" value="ECO:0007669"/>
    <property type="project" value="UniProtKB-KW"/>
</dbReference>
<comment type="subcellular location">
    <subcellularLocation>
        <location evidence="1">Membrane</location>
        <topology evidence="1">Multi-pass membrane protein</topology>
    </subcellularLocation>
</comment>
<reference evidence="13" key="2">
    <citation type="journal article" date="2008" name="Genome Biol.">
        <title>Improved genome assembly and evidence-based global gene model set for the chordate Ciona intestinalis: new insight into intron and operon populations.</title>
        <authorList>
            <person name="Satou Y."/>
            <person name="Mineta K."/>
            <person name="Ogasawara M."/>
            <person name="Sasakura Y."/>
            <person name="Shoguchi E."/>
            <person name="Ueno K."/>
            <person name="Yamada L."/>
            <person name="Matsumoto J."/>
            <person name="Wasserscheid J."/>
            <person name="Dewar K."/>
            <person name="Wiley G.B."/>
            <person name="Macmil S.L."/>
            <person name="Roe B.A."/>
            <person name="Zeller R.W."/>
            <person name="Hastings K.E."/>
            <person name="Lemaire P."/>
            <person name="Lindquist E."/>
            <person name="Endo T."/>
            <person name="Hotta K."/>
            <person name="Inaba K."/>
        </authorList>
    </citation>
    <scope>NUCLEOTIDE SEQUENCE [LARGE SCALE GENOMIC DNA]</scope>
    <source>
        <strain evidence="13">wild type</strain>
    </source>
</reference>
<keyword evidence="2" id="KW-0254">Endocytosis</keyword>
<dbReference type="InterPro" id="IPR013083">
    <property type="entry name" value="Znf_RING/FYVE/PHD"/>
</dbReference>
<evidence type="ECO:0000256" key="3">
    <source>
        <dbReference type="ARBA" id="ARBA00022679"/>
    </source>
</evidence>
<dbReference type="GeneTree" id="ENSGT00940000173570"/>
<accession>A0A1W2W3N0</accession>
<evidence type="ECO:0000256" key="7">
    <source>
        <dbReference type="ARBA" id="ARBA00022786"/>
    </source>
</evidence>
<dbReference type="GO" id="GO:0031902">
    <property type="term" value="C:late endosome membrane"/>
    <property type="evidence" value="ECO:0000318"/>
    <property type="project" value="GO_Central"/>
</dbReference>
<dbReference type="GO" id="GO:0031901">
    <property type="term" value="C:early endosome membrane"/>
    <property type="evidence" value="ECO:0000318"/>
    <property type="project" value="GO_Central"/>
</dbReference>
<feature type="domain" description="RING-CH-type" evidence="12">
    <location>
        <begin position="52"/>
        <end position="119"/>
    </location>
</feature>
<sequence length="234" mass="26772">MASFGNKKSVRKKTTKNKNTGEMKNIMKDWHSAVYHKSVFSLSSELETKETKQENQETMCRICQSLDDSIDNQQVTPCACSGSLRYVHMMCLQQWRKIKQAKGCDVSICELCKQPYNIELLGSSDVPPDHIMKLQEDLRQLVKSGVYLMLMMRSLKNDVISAQADLRMMSSDDMTSSDVVTSSTNEENQRKNHPGNLRRNNTDSPQSSDNEDNQEYISRQTIKQRSKKCSRKGN</sequence>
<keyword evidence="3" id="KW-0808">Transferase</keyword>
<reference evidence="13" key="4">
    <citation type="submission" date="2025-09" db="UniProtKB">
        <authorList>
            <consortium name="Ensembl"/>
        </authorList>
    </citation>
    <scope>IDENTIFICATION</scope>
</reference>
<dbReference type="Gene3D" id="3.30.40.10">
    <property type="entry name" value="Zinc/RING finger domain, C3HC4 (zinc finger)"/>
    <property type="match status" value="1"/>
</dbReference>
<dbReference type="GO" id="GO:0005737">
    <property type="term" value="C:cytoplasm"/>
    <property type="evidence" value="ECO:0000318"/>
    <property type="project" value="GO_Central"/>
</dbReference>
<reference evidence="14" key="1">
    <citation type="journal article" date="2002" name="Science">
        <title>The draft genome of Ciona intestinalis: insights into chordate and vertebrate origins.</title>
        <authorList>
            <person name="Dehal P."/>
            <person name="Satou Y."/>
            <person name="Campbell R.K."/>
            <person name="Chapman J."/>
            <person name="Degnan B."/>
            <person name="De Tomaso A."/>
            <person name="Davidson B."/>
            <person name="Di Gregorio A."/>
            <person name="Gelpke M."/>
            <person name="Goodstein D.M."/>
            <person name="Harafuji N."/>
            <person name="Hastings K.E."/>
            <person name="Ho I."/>
            <person name="Hotta K."/>
            <person name="Huang W."/>
            <person name="Kawashima T."/>
            <person name="Lemaire P."/>
            <person name="Martinez D."/>
            <person name="Meinertzhagen I.A."/>
            <person name="Necula S."/>
            <person name="Nonaka M."/>
            <person name="Putnam N."/>
            <person name="Rash S."/>
            <person name="Saiga H."/>
            <person name="Satake M."/>
            <person name="Terry A."/>
            <person name="Yamada L."/>
            <person name="Wang H.G."/>
            <person name="Awazu S."/>
            <person name="Azumi K."/>
            <person name="Boore J."/>
            <person name="Branno M."/>
            <person name="Chin-Bow S."/>
            <person name="DeSantis R."/>
            <person name="Doyle S."/>
            <person name="Francino P."/>
            <person name="Keys D.N."/>
            <person name="Haga S."/>
            <person name="Hayashi H."/>
            <person name="Hino K."/>
            <person name="Imai K.S."/>
            <person name="Inaba K."/>
            <person name="Kano S."/>
            <person name="Kobayashi K."/>
            <person name="Kobayashi M."/>
            <person name="Lee B.I."/>
            <person name="Makabe K.W."/>
            <person name="Manohar C."/>
            <person name="Matassi G."/>
            <person name="Medina M."/>
            <person name="Mochizuki Y."/>
            <person name="Mount S."/>
            <person name="Morishita T."/>
            <person name="Miura S."/>
            <person name="Nakayama A."/>
            <person name="Nishizaka S."/>
            <person name="Nomoto H."/>
            <person name="Ohta F."/>
            <person name="Oishi K."/>
            <person name="Rigoutsos I."/>
            <person name="Sano M."/>
            <person name="Sasaki A."/>
            <person name="Sasakura Y."/>
            <person name="Shoguchi E."/>
            <person name="Shin-i T."/>
            <person name="Spagnuolo A."/>
            <person name="Stainier D."/>
            <person name="Suzuki M.M."/>
            <person name="Tassy O."/>
            <person name="Takatori N."/>
            <person name="Tokuoka M."/>
            <person name="Yagi K."/>
            <person name="Yoshizaki F."/>
            <person name="Wada S."/>
            <person name="Zhang C."/>
            <person name="Hyatt P.D."/>
            <person name="Larimer F."/>
            <person name="Detter C."/>
            <person name="Doggett N."/>
            <person name="Glavina T."/>
            <person name="Hawkins T."/>
            <person name="Richardson P."/>
            <person name="Lucas S."/>
            <person name="Kohara Y."/>
            <person name="Levine M."/>
            <person name="Satoh N."/>
            <person name="Rokhsar D.S."/>
        </authorList>
    </citation>
    <scope>NUCLEOTIDE SEQUENCE [LARGE SCALE GENOMIC DNA]</scope>
</reference>
<dbReference type="Ensembl" id="ENSCINT00000015037.3">
    <property type="protein sequence ID" value="ENSCINP00000015037.3"/>
    <property type="gene ID" value="ENSCING00000007327.3"/>
</dbReference>
<dbReference type="HOGENOM" id="CLU_1184680_0_0_1"/>
<evidence type="ECO:0000256" key="2">
    <source>
        <dbReference type="ARBA" id="ARBA00022583"/>
    </source>
</evidence>
<name>F6YKG6_CIOIN</name>
<evidence type="ECO:0000256" key="10">
    <source>
        <dbReference type="ARBA" id="ARBA00023136"/>
    </source>
</evidence>
<dbReference type="SMART" id="SM00744">
    <property type="entry name" value="RINGv"/>
    <property type="match status" value="1"/>
</dbReference>
<dbReference type="SUPFAM" id="SSF57850">
    <property type="entry name" value="RING/U-box"/>
    <property type="match status" value="1"/>
</dbReference>
<dbReference type="GeneID" id="100175070"/>
<feature type="compositionally biased region" description="Basic residues" evidence="11">
    <location>
        <begin position="222"/>
        <end position="234"/>
    </location>
</feature>
<evidence type="ECO:0000259" key="12">
    <source>
        <dbReference type="PROSITE" id="PS51292"/>
    </source>
</evidence>
<evidence type="ECO:0000256" key="4">
    <source>
        <dbReference type="ARBA" id="ARBA00022692"/>
    </source>
</evidence>
<keyword evidence="5" id="KW-0479">Metal-binding</keyword>
<dbReference type="PROSITE" id="PS51292">
    <property type="entry name" value="ZF_RING_CH"/>
    <property type="match status" value="1"/>
</dbReference>
<dbReference type="KEGG" id="cin:100175070"/>
<evidence type="ECO:0000256" key="6">
    <source>
        <dbReference type="ARBA" id="ARBA00022771"/>
    </source>
</evidence>
<reference evidence="13" key="3">
    <citation type="submission" date="2025-08" db="UniProtKB">
        <authorList>
            <consortium name="Ensembl"/>
        </authorList>
    </citation>
    <scope>IDENTIFICATION</scope>
</reference>
<proteinExistence type="predicted"/>
<feature type="compositionally biased region" description="Low complexity" evidence="11">
    <location>
        <begin position="172"/>
        <end position="184"/>
    </location>
</feature>
<gene>
    <name evidence="13" type="primary">LOC100175070</name>
</gene>
<dbReference type="GO" id="GO:0005764">
    <property type="term" value="C:lysosome"/>
    <property type="evidence" value="ECO:0000318"/>
    <property type="project" value="GO_Central"/>
</dbReference>
<keyword evidence="10" id="KW-0472">Membrane</keyword>
<evidence type="ECO:0000256" key="1">
    <source>
        <dbReference type="ARBA" id="ARBA00004141"/>
    </source>
</evidence>
<keyword evidence="8" id="KW-0862">Zinc</keyword>
<dbReference type="GO" id="GO:0000209">
    <property type="term" value="P:protein polyubiquitination"/>
    <property type="evidence" value="ECO:0000318"/>
    <property type="project" value="GO_Central"/>
</dbReference>
<feature type="region of interest" description="Disordered" evidence="11">
    <location>
        <begin position="172"/>
        <end position="234"/>
    </location>
</feature>
<feature type="compositionally biased region" description="Polar residues" evidence="11">
    <location>
        <begin position="198"/>
        <end position="208"/>
    </location>
</feature>
<feature type="region of interest" description="Disordered" evidence="11">
    <location>
        <begin position="1"/>
        <end position="23"/>
    </location>
</feature>
<dbReference type="Pfam" id="PF12906">
    <property type="entry name" value="RINGv"/>
    <property type="match status" value="1"/>
</dbReference>
<dbReference type="GO" id="GO:0061630">
    <property type="term" value="F:ubiquitin protein ligase activity"/>
    <property type="evidence" value="ECO:0000318"/>
    <property type="project" value="GO_Central"/>
</dbReference>
<keyword evidence="14" id="KW-1185">Reference proteome</keyword>
<dbReference type="InterPro" id="IPR011016">
    <property type="entry name" value="Znf_RING-CH"/>
</dbReference>
<dbReference type="AlphaFoldDB" id="F6YKG6"/>
<evidence type="ECO:0000313" key="13">
    <source>
        <dbReference type="Ensembl" id="ENSCINP00000015037.3"/>
    </source>
</evidence>
<dbReference type="GO" id="GO:0042287">
    <property type="term" value="F:MHC protein binding"/>
    <property type="evidence" value="ECO:0000318"/>
    <property type="project" value="GO_Central"/>
</dbReference>
<dbReference type="GO" id="GO:0002495">
    <property type="term" value="P:antigen processing and presentation of peptide antigen via MHC class II"/>
    <property type="evidence" value="ECO:0000318"/>
    <property type="project" value="GO_Central"/>
</dbReference>
<dbReference type="Proteomes" id="UP000008144">
    <property type="component" value="Chromosome 14"/>
</dbReference>
<dbReference type="STRING" id="7719.ENSCINP00000015037"/>
<accession>F6YKG6</accession>
<protein>
    <submittedName>
        <fullName evidence="13">Probable E3 ubiquitin-protein ligase MARCH10</fullName>
    </submittedName>
</protein>
<keyword evidence="6" id="KW-0863">Zinc-finger</keyword>
<keyword evidence="7" id="KW-0833">Ubl conjugation pathway</keyword>
<dbReference type="PANTHER" id="PTHR46065:SF3">
    <property type="entry name" value="FI20425P1"/>
    <property type="match status" value="1"/>
</dbReference>
<dbReference type="GO" id="GO:0006897">
    <property type="term" value="P:endocytosis"/>
    <property type="evidence" value="ECO:0007669"/>
    <property type="project" value="UniProtKB-KW"/>
</dbReference>
<organism evidence="13 14">
    <name type="scientific">Ciona intestinalis</name>
    <name type="common">Transparent sea squirt</name>
    <name type="synonym">Ascidia intestinalis</name>
    <dbReference type="NCBI Taxonomy" id="7719"/>
    <lineage>
        <taxon>Eukaryota</taxon>
        <taxon>Metazoa</taxon>
        <taxon>Chordata</taxon>
        <taxon>Tunicata</taxon>
        <taxon>Ascidiacea</taxon>
        <taxon>Phlebobranchia</taxon>
        <taxon>Cionidae</taxon>
        <taxon>Ciona</taxon>
    </lineage>
</organism>
<dbReference type="PANTHER" id="PTHR46065">
    <property type="entry name" value="E3 UBIQUITIN-PROTEIN LIGASE MARCH 2/3 FAMILY MEMBER"/>
    <property type="match status" value="1"/>
</dbReference>
<keyword evidence="9" id="KW-1133">Transmembrane helix</keyword>
<dbReference type="EMBL" id="EAAA01001311">
    <property type="status" value="NOT_ANNOTATED_CDS"/>
    <property type="molecule type" value="Genomic_DNA"/>
</dbReference>
<dbReference type="InParanoid" id="F6YKG6"/>
<dbReference type="RefSeq" id="XP_002120243.1">
    <property type="nucleotide sequence ID" value="XM_002120207.4"/>
</dbReference>
<evidence type="ECO:0000256" key="9">
    <source>
        <dbReference type="ARBA" id="ARBA00022989"/>
    </source>
</evidence>